<dbReference type="SUPFAM" id="SSF52172">
    <property type="entry name" value="CheY-like"/>
    <property type="match status" value="1"/>
</dbReference>
<gene>
    <name evidence="4" type="ORF">BOW51_09085</name>
</gene>
<accession>A0A1T2KT85</accession>
<dbReference type="InterPro" id="IPR011006">
    <property type="entry name" value="CheY-like_superfamily"/>
</dbReference>
<dbReference type="InterPro" id="IPR052016">
    <property type="entry name" value="Bact_Sigma-Reg"/>
</dbReference>
<dbReference type="SMART" id="SM00331">
    <property type="entry name" value="PP2C_SIG"/>
    <property type="match status" value="1"/>
</dbReference>
<comment type="caution">
    <text evidence="4">The sequence shown here is derived from an EMBL/GenBank/DDBJ whole genome shotgun (WGS) entry which is preliminary data.</text>
</comment>
<organism evidence="4 5">
    <name type="scientific">Solemya velesiana gill symbiont</name>
    <dbReference type="NCBI Taxonomy" id="1918948"/>
    <lineage>
        <taxon>Bacteria</taxon>
        <taxon>Pseudomonadati</taxon>
        <taxon>Pseudomonadota</taxon>
        <taxon>Gammaproteobacteria</taxon>
        <taxon>sulfur-oxidizing symbionts</taxon>
    </lineage>
</organism>
<reference evidence="4 5" key="1">
    <citation type="submission" date="2016-11" db="EMBL/GenBank/DDBJ databases">
        <title>Mixed transmission modes and dynamic genome evolution in an obligate animal-bacterial symbiosis.</title>
        <authorList>
            <person name="Russell S.L."/>
            <person name="Corbett-Detig R.B."/>
            <person name="Cavanaugh C.M."/>
        </authorList>
    </citation>
    <scope>NUCLEOTIDE SEQUENCE [LARGE SCALE GENOMIC DNA]</scope>
    <source>
        <strain evidence="4">Se-Cadez</strain>
    </source>
</reference>
<proteinExistence type="predicted"/>
<comment type="caution">
    <text evidence="2">Lacks conserved residue(s) required for the propagation of feature annotation.</text>
</comment>
<sequence length="570" mass="62592">MNSMENVIKGKALIAETDHQTSSILKFHLEASGYEVIQASDGAEAVASFKTSRPDIIFLNIHLPEINGFQVVTDIRASEDKHLVPIIFLSAEDDEQTLSKCIEVGGDDFLRKPLSRTIIQAKLVALERTRTLRHEVSNLYSQMRKDEELAESLFSGAVVAENVALEQIPTLLRPAELFSGDVLLTAYAPSGDLNVLLGDFTGHGLSAALGALPMSEVFRAMTVKGFAPHQILAGINRKLLSLLPTGKFFALQFISISNKLDFITVCNCGMPDILLLDGESREIKQRFSSNSIPLAITLDIDFKQIAMHSNVVEGDRILLVSDGVSEARNAANEYFGQSRLEDAITSMPTGESALNSIARALDEFCLGAPQNDDISLAEVPCSPAILTNWESRSTASLETELGEKAGDIAEFTLTLTGSRLRQADPIPLVINHIQEMEGLHTHRRLLFTVLTELYINALDHGVLKMDSQMKNSPEGFTKYFTERENRLSSLSTGFVKIQVRTQPMINGGRMSIRLEDSGSGFNFPEYMKAGDDPGTAFSGRGILLLKELCEAVTYETPGNKVEVIYSWTDE</sequence>
<dbReference type="GO" id="GO:0000160">
    <property type="term" value="P:phosphorelay signal transduction system"/>
    <property type="evidence" value="ECO:0007669"/>
    <property type="project" value="InterPro"/>
</dbReference>
<keyword evidence="5" id="KW-1185">Reference proteome</keyword>
<feature type="domain" description="Response regulatory" evidence="3">
    <location>
        <begin position="11"/>
        <end position="127"/>
    </location>
</feature>
<dbReference type="InterPro" id="IPR036890">
    <property type="entry name" value="HATPase_C_sf"/>
</dbReference>
<dbReference type="InterPro" id="IPR036457">
    <property type="entry name" value="PPM-type-like_dom_sf"/>
</dbReference>
<dbReference type="Proteomes" id="UP000190896">
    <property type="component" value="Unassembled WGS sequence"/>
</dbReference>
<dbReference type="RefSeq" id="WP_078487699.1">
    <property type="nucleotide sequence ID" value="NZ_MPRJ01000057.1"/>
</dbReference>
<dbReference type="Gene3D" id="3.30.565.10">
    <property type="entry name" value="Histidine kinase-like ATPase, C-terminal domain"/>
    <property type="match status" value="1"/>
</dbReference>
<dbReference type="SUPFAM" id="SSF55874">
    <property type="entry name" value="ATPase domain of HSP90 chaperone/DNA topoisomerase II/histidine kinase"/>
    <property type="match status" value="1"/>
</dbReference>
<dbReference type="EMBL" id="MPRJ01000057">
    <property type="protein sequence ID" value="OOZ36067.1"/>
    <property type="molecule type" value="Genomic_DNA"/>
</dbReference>
<protein>
    <recommendedName>
        <fullName evidence="3">Response regulatory domain-containing protein</fullName>
    </recommendedName>
</protein>
<dbReference type="Gene3D" id="3.60.40.10">
    <property type="entry name" value="PPM-type phosphatase domain"/>
    <property type="match status" value="1"/>
</dbReference>
<evidence type="ECO:0000313" key="5">
    <source>
        <dbReference type="Proteomes" id="UP000190896"/>
    </source>
</evidence>
<name>A0A1T2KT85_9GAMM</name>
<dbReference type="CDD" id="cd16936">
    <property type="entry name" value="HATPase_RsbW-like"/>
    <property type="match status" value="1"/>
</dbReference>
<dbReference type="PANTHER" id="PTHR43156:SF2">
    <property type="entry name" value="STAGE II SPORULATION PROTEIN E"/>
    <property type="match status" value="1"/>
</dbReference>
<dbReference type="PANTHER" id="PTHR43156">
    <property type="entry name" value="STAGE II SPORULATION PROTEIN E-RELATED"/>
    <property type="match status" value="1"/>
</dbReference>
<dbReference type="AlphaFoldDB" id="A0A1T2KT85"/>
<dbReference type="OrthoDB" id="9811749at2"/>
<evidence type="ECO:0000313" key="4">
    <source>
        <dbReference type="EMBL" id="OOZ36067.1"/>
    </source>
</evidence>
<dbReference type="Pfam" id="PF07228">
    <property type="entry name" value="SpoIIE"/>
    <property type="match status" value="1"/>
</dbReference>
<dbReference type="Gene3D" id="3.40.50.2300">
    <property type="match status" value="1"/>
</dbReference>
<dbReference type="Pfam" id="PF00072">
    <property type="entry name" value="Response_reg"/>
    <property type="match status" value="1"/>
</dbReference>
<dbReference type="InterPro" id="IPR001932">
    <property type="entry name" value="PPM-type_phosphatase-like_dom"/>
</dbReference>
<dbReference type="PROSITE" id="PS50110">
    <property type="entry name" value="RESPONSE_REGULATORY"/>
    <property type="match status" value="1"/>
</dbReference>
<dbReference type="InterPro" id="IPR001789">
    <property type="entry name" value="Sig_transdc_resp-reg_receiver"/>
</dbReference>
<evidence type="ECO:0000256" key="1">
    <source>
        <dbReference type="ARBA" id="ARBA00022801"/>
    </source>
</evidence>
<dbReference type="SMART" id="SM00448">
    <property type="entry name" value="REC"/>
    <property type="match status" value="1"/>
</dbReference>
<dbReference type="CDD" id="cd17574">
    <property type="entry name" value="REC_OmpR"/>
    <property type="match status" value="1"/>
</dbReference>
<keyword evidence="1" id="KW-0378">Hydrolase</keyword>
<evidence type="ECO:0000256" key="2">
    <source>
        <dbReference type="PROSITE-ProRule" id="PRU00169"/>
    </source>
</evidence>
<evidence type="ECO:0000259" key="3">
    <source>
        <dbReference type="PROSITE" id="PS50110"/>
    </source>
</evidence>
<dbReference type="GO" id="GO:0016791">
    <property type="term" value="F:phosphatase activity"/>
    <property type="evidence" value="ECO:0007669"/>
    <property type="project" value="TreeGrafter"/>
</dbReference>